<dbReference type="InterPro" id="IPR025979">
    <property type="entry name" value="ChrR-like_cupin_dom"/>
</dbReference>
<accession>A5FZY8</accession>
<gene>
    <name evidence="2" type="ordered locus">Acry_1969</name>
</gene>
<organism evidence="2 3">
    <name type="scientific">Acidiphilium cryptum (strain JF-5)</name>
    <dbReference type="NCBI Taxonomy" id="349163"/>
    <lineage>
        <taxon>Bacteria</taxon>
        <taxon>Pseudomonadati</taxon>
        <taxon>Pseudomonadota</taxon>
        <taxon>Alphaproteobacteria</taxon>
        <taxon>Acetobacterales</taxon>
        <taxon>Acidocellaceae</taxon>
        <taxon>Acidiphilium</taxon>
    </lineage>
</organism>
<dbReference type="AlphaFoldDB" id="A5FZY8"/>
<feature type="domain" description="ChrR-like cupin" evidence="1">
    <location>
        <begin position="21"/>
        <end position="123"/>
    </location>
</feature>
<reference evidence="2 3" key="1">
    <citation type="submission" date="2007-05" db="EMBL/GenBank/DDBJ databases">
        <title>Complete sequence of chromosome of Acidiphilium cryptum JF-5.</title>
        <authorList>
            <consortium name="US DOE Joint Genome Institute"/>
            <person name="Copeland A."/>
            <person name="Lucas S."/>
            <person name="Lapidus A."/>
            <person name="Barry K."/>
            <person name="Detter J.C."/>
            <person name="Glavina del Rio T."/>
            <person name="Hammon N."/>
            <person name="Israni S."/>
            <person name="Dalin E."/>
            <person name="Tice H."/>
            <person name="Pitluck S."/>
            <person name="Sims D."/>
            <person name="Brettin T."/>
            <person name="Bruce D."/>
            <person name="Han C."/>
            <person name="Schmutz J."/>
            <person name="Larimer F."/>
            <person name="Land M."/>
            <person name="Hauser L."/>
            <person name="Kyrpides N."/>
            <person name="Kim E."/>
            <person name="Magnuson T."/>
            <person name="Richardson P."/>
        </authorList>
    </citation>
    <scope>NUCLEOTIDE SEQUENCE [LARGE SCALE GENOMIC DNA]</scope>
    <source>
        <strain evidence="2 3">JF-5</strain>
    </source>
</reference>
<feature type="domain" description="ChrR-like cupin" evidence="1">
    <location>
        <begin position="141"/>
        <end position="228"/>
    </location>
</feature>
<sequence>MFGTGHGPKGADMQINADLRQPALVDSAALDWIASPMAGVERRMLERDGGEVARATSLVRYAPGSAFSPHRHDEGEEFLVLEGVFSDETGDFPRGHYVRNPPGSRHTPSSAPGATILVKLRQMPPEEAAPVRIDTTDPGLWRERAPGWSEALLFSAPWEQVDMIRLAAGIESAEQAYPRGVEIFVVEGSIARDGATLGAGTWLRLPAGSRLALASADGALLYRKSGHLPAAA</sequence>
<evidence type="ECO:0000259" key="1">
    <source>
        <dbReference type="Pfam" id="PF12973"/>
    </source>
</evidence>
<dbReference type="InterPro" id="IPR011051">
    <property type="entry name" value="RmlC_Cupin_sf"/>
</dbReference>
<dbReference type="CDD" id="cd20303">
    <property type="entry name" value="cupin_ChrR_1"/>
    <property type="match status" value="1"/>
</dbReference>
<name>A5FZY8_ACICJ</name>
<dbReference type="Gene3D" id="2.60.120.10">
    <property type="entry name" value="Jelly Rolls"/>
    <property type="match status" value="1"/>
</dbReference>
<evidence type="ECO:0000313" key="2">
    <source>
        <dbReference type="EMBL" id="ABQ31170.1"/>
    </source>
</evidence>
<dbReference type="InterPro" id="IPR014710">
    <property type="entry name" value="RmlC-like_jellyroll"/>
</dbReference>
<dbReference type="HOGENOM" id="CLU_111523_0_0_5"/>
<dbReference type="STRING" id="349163.Acry_1969"/>
<protein>
    <submittedName>
        <fullName evidence="2">Anti-ECFsigma factor, ChrR</fullName>
    </submittedName>
</protein>
<dbReference type="eggNOG" id="COG0662">
    <property type="taxonomic scope" value="Bacteria"/>
</dbReference>
<dbReference type="Pfam" id="PF12973">
    <property type="entry name" value="Cupin_7"/>
    <property type="match status" value="2"/>
</dbReference>
<dbReference type="SUPFAM" id="SSF51182">
    <property type="entry name" value="RmlC-like cupins"/>
    <property type="match status" value="2"/>
</dbReference>
<proteinExistence type="predicted"/>
<dbReference type="Proteomes" id="UP000000245">
    <property type="component" value="Chromosome"/>
</dbReference>
<dbReference type="KEGG" id="acr:Acry_1969"/>
<evidence type="ECO:0000313" key="3">
    <source>
        <dbReference type="Proteomes" id="UP000000245"/>
    </source>
</evidence>
<keyword evidence="3" id="KW-1185">Reference proteome</keyword>
<dbReference type="EMBL" id="CP000697">
    <property type="protein sequence ID" value="ABQ31170.1"/>
    <property type="molecule type" value="Genomic_DNA"/>
</dbReference>